<feature type="non-terminal residue" evidence="1">
    <location>
        <position position="68"/>
    </location>
</feature>
<evidence type="ECO:0000313" key="1">
    <source>
        <dbReference type="EMBL" id="CEL00164.1"/>
    </source>
</evidence>
<accession>A0A0B7C3W6</accession>
<name>A0A0B7C3W6_9EUPU</name>
<protein>
    <submittedName>
        <fullName evidence="1">Uncharacterized protein</fullName>
    </submittedName>
</protein>
<dbReference type="AlphaFoldDB" id="A0A0B7C3W6"/>
<proteinExistence type="predicted"/>
<gene>
    <name evidence="1" type="primary">ORF223012</name>
</gene>
<feature type="non-terminal residue" evidence="1">
    <location>
        <position position="1"/>
    </location>
</feature>
<dbReference type="EMBL" id="HACG01053293">
    <property type="protein sequence ID" value="CEL00164.1"/>
    <property type="molecule type" value="Transcribed_RNA"/>
</dbReference>
<organism evidence="1">
    <name type="scientific">Arion vulgaris</name>
    <dbReference type="NCBI Taxonomy" id="1028688"/>
    <lineage>
        <taxon>Eukaryota</taxon>
        <taxon>Metazoa</taxon>
        <taxon>Spiralia</taxon>
        <taxon>Lophotrochozoa</taxon>
        <taxon>Mollusca</taxon>
        <taxon>Gastropoda</taxon>
        <taxon>Heterobranchia</taxon>
        <taxon>Euthyneura</taxon>
        <taxon>Panpulmonata</taxon>
        <taxon>Eupulmonata</taxon>
        <taxon>Stylommatophora</taxon>
        <taxon>Helicina</taxon>
        <taxon>Arionoidea</taxon>
        <taxon>Arionidae</taxon>
        <taxon>Arion</taxon>
    </lineage>
</organism>
<reference evidence="1" key="1">
    <citation type="submission" date="2014-12" db="EMBL/GenBank/DDBJ databases">
        <title>Insight into the proteome of Arion vulgaris.</title>
        <authorList>
            <person name="Aradska J."/>
            <person name="Bulat T."/>
            <person name="Smidak R."/>
            <person name="Sarate P."/>
            <person name="Gangsoo J."/>
            <person name="Sialana F."/>
            <person name="Bilban M."/>
            <person name="Lubec G."/>
        </authorList>
    </citation>
    <scope>NUCLEOTIDE SEQUENCE</scope>
    <source>
        <tissue evidence="1">Skin</tissue>
    </source>
</reference>
<sequence length="68" mass="7864">TNEAVGTIRKIIPPEPRDYTCRIINSGHYKKQGEPEIDSYDKNCGYDYCLEIDSEVSTPEKYVNDLDY</sequence>